<dbReference type="Proteomes" id="UP000613840">
    <property type="component" value="Unassembled WGS sequence"/>
</dbReference>
<comment type="caution">
    <text evidence="4">The sequence shown here is derived from an EMBL/GenBank/DDBJ whole genome shotgun (WGS) entry which is preliminary data.</text>
</comment>
<sequence length="257" mass="27869">MKSLAGPQALAAGLFAALLTLAGCGAVKAPGVNVGTRLEAAVPEAILDLPLDDTAGVVRHLSSFSGRILVISDGMTLCQETCPLDTTTVVQTARRLDAAGLGSKVEFLTITVDPVRDTVPQIAAYRRLYTRAGQVPDWTVLTGSAADVARLWRYFGVYTKKVPAEDPPPVNWRTGKPLTYDIEHSDEVFFIDAAGSERFVLEGPPVVRDRSDIPKTIYHFLDEDGRHDLAHPPSTDWTEAQALQVLSWLLDRHVSPA</sequence>
<dbReference type="Pfam" id="PF02630">
    <property type="entry name" value="SCO1-SenC"/>
    <property type="match status" value="1"/>
</dbReference>
<dbReference type="PANTHER" id="PTHR12151:SF25">
    <property type="entry name" value="LINALOOL DEHYDRATASE_ISOMERASE DOMAIN-CONTAINING PROTEIN"/>
    <property type="match status" value="1"/>
</dbReference>
<protein>
    <recommendedName>
        <fullName evidence="6">Protein SCO1/2</fullName>
    </recommendedName>
</protein>
<organism evidence="4 5">
    <name type="scientific">Microlunatus endophyticus</name>
    <dbReference type="NCBI Taxonomy" id="1716077"/>
    <lineage>
        <taxon>Bacteria</taxon>
        <taxon>Bacillati</taxon>
        <taxon>Actinomycetota</taxon>
        <taxon>Actinomycetes</taxon>
        <taxon>Propionibacteriales</taxon>
        <taxon>Propionibacteriaceae</taxon>
        <taxon>Microlunatus</taxon>
    </lineage>
</organism>
<keyword evidence="2" id="KW-0479">Metal-binding</keyword>
<reference evidence="4" key="1">
    <citation type="journal article" date="2014" name="Int. J. Syst. Evol. Microbiol.">
        <title>Complete genome sequence of Corynebacterium casei LMG S-19264T (=DSM 44701T), isolated from a smear-ripened cheese.</title>
        <authorList>
            <consortium name="US DOE Joint Genome Institute (JGI-PGF)"/>
            <person name="Walter F."/>
            <person name="Albersmeier A."/>
            <person name="Kalinowski J."/>
            <person name="Ruckert C."/>
        </authorList>
    </citation>
    <scope>NUCLEOTIDE SEQUENCE</scope>
    <source>
        <strain evidence="4">CGMCC 4.7306</strain>
    </source>
</reference>
<evidence type="ECO:0000256" key="1">
    <source>
        <dbReference type="ARBA" id="ARBA00010996"/>
    </source>
</evidence>
<feature type="binding site" evidence="2">
    <location>
        <position position="78"/>
    </location>
    <ligand>
        <name>Cu cation</name>
        <dbReference type="ChEBI" id="CHEBI:23378"/>
    </ligand>
</feature>
<dbReference type="Gene3D" id="3.40.30.10">
    <property type="entry name" value="Glutaredoxin"/>
    <property type="match status" value="1"/>
</dbReference>
<accession>A0A917W7H3</accession>
<dbReference type="PANTHER" id="PTHR12151">
    <property type="entry name" value="ELECTRON TRANSPORT PROTIN SCO1/SENC FAMILY MEMBER"/>
    <property type="match status" value="1"/>
</dbReference>
<evidence type="ECO:0000256" key="2">
    <source>
        <dbReference type="PIRSR" id="PIRSR603782-1"/>
    </source>
</evidence>
<dbReference type="InterPro" id="IPR036249">
    <property type="entry name" value="Thioredoxin-like_sf"/>
</dbReference>
<comment type="similarity">
    <text evidence="1">Belongs to the SCO1/2 family.</text>
</comment>
<feature type="binding site" evidence="2">
    <location>
        <position position="82"/>
    </location>
    <ligand>
        <name>Cu cation</name>
        <dbReference type="ChEBI" id="CHEBI:23378"/>
    </ligand>
</feature>
<dbReference type="RefSeq" id="WP_188897599.1">
    <property type="nucleotide sequence ID" value="NZ_BMMZ01000014.1"/>
</dbReference>
<gene>
    <name evidence="4" type="ORF">GCM10011575_42500</name>
</gene>
<keyword evidence="5" id="KW-1185">Reference proteome</keyword>
<dbReference type="PROSITE" id="PS51257">
    <property type="entry name" value="PROKAR_LIPOPROTEIN"/>
    <property type="match status" value="1"/>
</dbReference>
<evidence type="ECO:0008006" key="6">
    <source>
        <dbReference type="Google" id="ProtNLM"/>
    </source>
</evidence>
<dbReference type="SUPFAM" id="SSF52833">
    <property type="entry name" value="Thioredoxin-like"/>
    <property type="match status" value="1"/>
</dbReference>
<dbReference type="GO" id="GO:0046872">
    <property type="term" value="F:metal ion binding"/>
    <property type="evidence" value="ECO:0007669"/>
    <property type="project" value="UniProtKB-KW"/>
</dbReference>
<proteinExistence type="inferred from homology"/>
<dbReference type="InterPro" id="IPR003782">
    <property type="entry name" value="SCO1/SenC"/>
</dbReference>
<reference evidence="4" key="2">
    <citation type="submission" date="2020-09" db="EMBL/GenBank/DDBJ databases">
        <authorList>
            <person name="Sun Q."/>
            <person name="Zhou Y."/>
        </authorList>
    </citation>
    <scope>NUCLEOTIDE SEQUENCE</scope>
    <source>
        <strain evidence="4">CGMCC 4.7306</strain>
    </source>
</reference>
<feature type="disulfide bond" description="Redox-active" evidence="3">
    <location>
        <begin position="78"/>
        <end position="82"/>
    </location>
</feature>
<evidence type="ECO:0000256" key="3">
    <source>
        <dbReference type="PIRSR" id="PIRSR603782-2"/>
    </source>
</evidence>
<evidence type="ECO:0000313" key="4">
    <source>
        <dbReference type="EMBL" id="GGL79700.1"/>
    </source>
</evidence>
<keyword evidence="3" id="KW-1015">Disulfide bond</keyword>
<evidence type="ECO:0000313" key="5">
    <source>
        <dbReference type="Proteomes" id="UP000613840"/>
    </source>
</evidence>
<dbReference type="AlphaFoldDB" id="A0A917W7H3"/>
<keyword evidence="2" id="KW-0186">Copper</keyword>
<dbReference type="CDD" id="cd02968">
    <property type="entry name" value="SCO"/>
    <property type="match status" value="1"/>
</dbReference>
<dbReference type="EMBL" id="BMMZ01000014">
    <property type="protein sequence ID" value="GGL79700.1"/>
    <property type="molecule type" value="Genomic_DNA"/>
</dbReference>
<name>A0A917W7H3_9ACTN</name>